<dbReference type="FunFam" id="1.50.10.130:FF:000001">
    <property type="entry name" value="Isoprene synthase, chloroplastic"/>
    <property type="match status" value="1"/>
</dbReference>
<feature type="domain" description="Terpene synthase N-terminal" evidence="5">
    <location>
        <begin position="29"/>
        <end position="211"/>
    </location>
</feature>
<accession>A0AAV2DTM1</accession>
<dbReference type="InterPro" id="IPR005630">
    <property type="entry name" value="Terpene_synthase_metal-bd"/>
</dbReference>
<evidence type="ECO:0000256" key="1">
    <source>
        <dbReference type="ARBA" id="ARBA00001946"/>
    </source>
</evidence>
<proteinExistence type="predicted"/>
<evidence type="ECO:0000313" key="7">
    <source>
        <dbReference type="EMBL" id="CAL1376908.1"/>
    </source>
</evidence>
<keyword evidence="4" id="KW-0456">Lyase</keyword>
<protein>
    <submittedName>
        <fullName evidence="7">Uncharacterized protein</fullName>
    </submittedName>
</protein>
<evidence type="ECO:0000313" key="8">
    <source>
        <dbReference type="EMBL" id="CAL1376916.1"/>
    </source>
</evidence>
<dbReference type="Pfam" id="PF01397">
    <property type="entry name" value="Terpene_synth"/>
    <property type="match status" value="1"/>
</dbReference>
<dbReference type="AlphaFoldDB" id="A0AAV2DTM1"/>
<dbReference type="SFLD" id="SFLDG01019">
    <property type="entry name" value="Terpene_Cyclase_Like_1_C_Termi"/>
    <property type="match status" value="1"/>
</dbReference>
<dbReference type="SFLD" id="SFLDS00005">
    <property type="entry name" value="Isoprenoid_Synthase_Type_I"/>
    <property type="match status" value="1"/>
</dbReference>
<dbReference type="GO" id="GO:0120251">
    <property type="term" value="P:hydrocarbon biosynthetic process"/>
    <property type="evidence" value="ECO:0007669"/>
    <property type="project" value="UniProtKB-ARBA"/>
</dbReference>
<evidence type="ECO:0000256" key="3">
    <source>
        <dbReference type="ARBA" id="ARBA00022842"/>
    </source>
</evidence>
<keyword evidence="9" id="KW-1185">Reference proteome</keyword>
<dbReference type="InterPro" id="IPR050148">
    <property type="entry name" value="Terpene_synthase-like"/>
</dbReference>
<dbReference type="InterPro" id="IPR044814">
    <property type="entry name" value="Terpene_cyclase_plant_C1"/>
</dbReference>
<dbReference type="EMBL" id="OZ034816">
    <property type="protein sequence ID" value="CAL1376908.1"/>
    <property type="molecule type" value="Genomic_DNA"/>
</dbReference>
<dbReference type="Proteomes" id="UP001497516">
    <property type="component" value="Chromosome 3"/>
</dbReference>
<dbReference type="GO" id="GO:0010333">
    <property type="term" value="F:terpene synthase activity"/>
    <property type="evidence" value="ECO:0007669"/>
    <property type="project" value="InterPro"/>
</dbReference>
<evidence type="ECO:0000259" key="5">
    <source>
        <dbReference type="Pfam" id="PF01397"/>
    </source>
</evidence>
<dbReference type="SUPFAM" id="SSF48576">
    <property type="entry name" value="Terpenoid synthases"/>
    <property type="match status" value="1"/>
</dbReference>
<dbReference type="EMBL" id="OZ034816">
    <property type="protein sequence ID" value="CAL1376916.1"/>
    <property type="molecule type" value="Genomic_DNA"/>
</dbReference>
<dbReference type="SUPFAM" id="SSF48239">
    <property type="entry name" value="Terpenoid cyclases/Protein prenyltransferases"/>
    <property type="match status" value="1"/>
</dbReference>
<dbReference type="Gene3D" id="1.50.10.130">
    <property type="entry name" value="Terpene synthase, N-terminal domain"/>
    <property type="match status" value="1"/>
</dbReference>
<dbReference type="InterPro" id="IPR008930">
    <property type="entry name" value="Terpenoid_cyclase/PrenylTrfase"/>
</dbReference>
<comment type="cofactor">
    <cofactor evidence="1">
        <name>Mg(2+)</name>
        <dbReference type="ChEBI" id="CHEBI:18420"/>
    </cofactor>
</comment>
<evidence type="ECO:0000259" key="6">
    <source>
        <dbReference type="Pfam" id="PF03936"/>
    </source>
</evidence>
<dbReference type="PANTHER" id="PTHR31225:SF93">
    <property type="entry name" value="ALPHA-HUMULENE_(-)-(E)-BETA-CARYOPHYLLENE SYNTHASE"/>
    <property type="match status" value="1"/>
</dbReference>
<organism evidence="7 9">
    <name type="scientific">Linum trigynum</name>
    <dbReference type="NCBI Taxonomy" id="586398"/>
    <lineage>
        <taxon>Eukaryota</taxon>
        <taxon>Viridiplantae</taxon>
        <taxon>Streptophyta</taxon>
        <taxon>Embryophyta</taxon>
        <taxon>Tracheophyta</taxon>
        <taxon>Spermatophyta</taxon>
        <taxon>Magnoliopsida</taxon>
        <taxon>eudicotyledons</taxon>
        <taxon>Gunneridae</taxon>
        <taxon>Pentapetalae</taxon>
        <taxon>rosids</taxon>
        <taxon>fabids</taxon>
        <taxon>Malpighiales</taxon>
        <taxon>Linaceae</taxon>
        <taxon>Linum</taxon>
    </lineage>
</organism>
<name>A0AAV2DTM1_9ROSI</name>
<dbReference type="Gene3D" id="1.10.600.10">
    <property type="entry name" value="Farnesyl Diphosphate Synthase"/>
    <property type="match status" value="1"/>
</dbReference>
<sequence>MSASYSTSDEAAETTLLIRPTASYPPTLWVDDFLTLQGDGMNGPSTFEAEHEELKEIVRRMVTAATSAVEHKDQKLRLIDDLQHLGVSYHFEGEIEAELLNMTSTDMLSDSNDLNSIAIWFRLLRQQGLNASPDIFEKFKDGEGNFLVSLASDVPSLLSLYEACFLAIPGEDILDQALAFTTQHLDSYASNHSGGNNIMNPKLAEEVRFALPRPIRKRLPRLEARRFIDTFNMDDQSSSHDISGSLLRFAQLDFNIVQRLHQEELREIQQWWVDLDVATNFKYARDRIVECYLWIMGMYFEPKYSQGRRLLTKLIAVMSLGDDTYDNYATYEELAPFTEAIEKWDIDLVTNLPECMQKLYALYRYRFDEIEDAFAAGGRPFGAVYAKKALDTLLKAYLMEAKWRDEDYRPNLEEYMQVSLVTTCFTVLTTVSFLAVPEAATEDTFHWISTDPTVLVASKTVCRLMDDIVSHKFEQERKHVPSAVECYVDKTGLSEEKVVGVLNEQIAKAWKDMNKEYLMMNRPPNGMATNKPILDPMLNLARVIDVIYKEDDGFRNSHLLKHYVVSVLQEPVSLVGHV</sequence>
<evidence type="ECO:0000256" key="4">
    <source>
        <dbReference type="ARBA" id="ARBA00023239"/>
    </source>
</evidence>
<dbReference type="FunFam" id="1.10.600.10:FF:000007">
    <property type="entry name" value="Isoprene synthase, chloroplastic"/>
    <property type="match status" value="1"/>
</dbReference>
<dbReference type="CDD" id="cd00684">
    <property type="entry name" value="Terpene_cyclase_plant_C1"/>
    <property type="match status" value="1"/>
</dbReference>
<dbReference type="GO" id="GO:0016102">
    <property type="term" value="P:diterpenoid biosynthetic process"/>
    <property type="evidence" value="ECO:0007669"/>
    <property type="project" value="InterPro"/>
</dbReference>
<evidence type="ECO:0000256" key="2">
    <source>
        <dbReference type="ARBA" id="ARBA00022723"/>
    </source>
</evidence>
<dbReference type="InterPro" id="IPR036965">
    <property type="entry name" value="Terpene_synth_N_sf"/>
</dbReference>
<reference evidence="7 9" key="1">
    <citation type="submission" date="2024-04" db="EMBL/GenBank/DDBJ databases">
        <authorList>
            <person name="Fracassetti M."/>
        </authorList>
    </citation>
    <scope>NUCLEOTIDE SEQUENCE [LARGE SCALE GENOMIC DNA]</scope>
</reference>
<keyword evidence="3" id="KW-0460">Magnesium</keyword>
<evidence type="ECO:0000313" key="9">
    <source>
        <dbReference type="Proteomes" id="UP001497516"/>
    </source>
</evidence>
<dbReference type="InterPro" id="IPR001906">
    <property type="entry name" value="Terpene_synth_N"/>
</dbReference>
<feature type="domain" description="Terpene synthase metal-binding" evidence="6">
    <location>
        <begin position="274"/>
        <end position="512"/>
    </location>
</feature>
<keyword evidence="2" id="KW-0479">Metal-binding</keyword>
<gene>
    <name evidence="7" type="ORF">LTRI10_LOCUS18605</name>
    <name evidence="8" type="ORF">LTRI10_LOCUS18611</name>
</gene>
<dbReference type="InterPro" id="IPR034741">
    <property type="entry name" value="Terpene_cyclase-like_1_C"/>
</dbReference>
<dbReference type="Pfam" id="PF03936">
    <property type="entry name" value="Terpene_synth_C"/>
    <property type="match status" value="1"/>
</dbReference>
<dbReference type="PANTHER" id="PTHR31225">
    <property type="entry name" value="OS04G0344100 PROTEIN-RELATED"/>
    <property type="match status" value="1"/>
</dbReference>
<dbReference type="GO" id="GO:0000287">
    <property type="term" value="F:magnesium ion binding"/>
    <property type="evidence" value="ECO:0007669"/>
    <property type="project" value="InterPro"/>
</dbReference>
<dbReference type="InterPro" id="IPR008949">
    <property type="entry name" value="Isoprenoid_synthase_dom_sf"/>
</dbReference>